<reference evidence="1" key="1">
    <citation type="submission" date="2023-07" db="EMBL/GenBank/DDBJ databases">
        <authorList>
            <person name="Stuckert A."/>
        </authorList>
    </citation>
    <scope>NUCLEOTIDE SEQUENCE</scope>
</reference>
<dbReference type="PANTHER" id="PTHR19871">
    <property type="entry name" value="BETA TRANSDUCIN-RELATED PROTEIN"/>
    <property type="match status" value="1"/>
</dbReference>
<dbReference type="InterPro" id="IPR052752">
    <property type="entry name" value="NACHT-WD_repeat"/>
</dbReference>
<organism evidence="1 2">
    <name type="scientific">Ranitomeya imitator</name>
    <name type="common">mimic poison frog</name>
    <dbReference type="NCBI Taxonomy" id="111125"/>
    <lineage>
        <taxon>Eukaryota</taxon>
        <taxon>Metazoa</taxon>
        <taxon>Chordata</taxon>
        <taxon>Craniata</taxon>
        <taxon>Vertebrata</taxon>
        <taxon>Euteleostomi</taxon>
        <taxon>Amphibia</taxon>
        <taxon>Batrachia</taxon>
        <taxon>Anura</taxon>
        <taxon>Neobatrachia</taxon>
        <taxon>Hyloidea</taxon>
        <taxon>Dendrobatidae</taxon>
        <taxon>Dendrobatinae</taxon>
        <taxon>Ranitomeya</taxon>
    </lineage>
</organism>
<accession>A0ABN9L1P8</accession>
<dbReference type="PANTHER" id="PTHR19871:SF44">
    <property type="entry name" value="NACHT AND WD REPEAT DOMAIN-CONTAINING PROTEIN 2"/>
    <property type="match status" value="1"/>
</dbReference>
<proteinExistence type="predicted"/>
<evidence type="ECO:0000313" key="2">
    <source>
        <dbReference type="Proteomes" id="UP001176940"/>
    </source>
</evidence>
<sequence>MDPEVWRFSAVVPGVWRFSAVVPGVWRSSAVVPGVWRFSAVVPGVCAVVPEVWRLSAVVPGVWRLSAVVPGVWRLSAVVPGVWRLSAVVPRVWRFSAVVPGVWRLSAVVPTVWRFSAVVPGVWRFSAVVPGVWRLSAVVPTVWRFSAVVPGVWRFSAVVPGVWRFSCNKTIFPVILFRLHEGESGSALTGLPQAEGVLPPSARGGISGSYYSLQVIDGYHGVHPGDFYSPKVQQIRMQLLEECLRSSAGPCFVALIGEEYGQPGLPTEIDGDEFENVLNIAEEYKICTKLLQNWYIRDENAVPPTYNLLDKGERLHCDLGKVPTSKV</sequence>
<name>A0ABN9L1P8_9NEOB</name>
<comment type="caution">
    <text evidence="1">The sequence shown here is derived from an EMBL/GenBank/DDBJ whole genome shotgun (WGS) entry which is preliminary data.</text>
</comment>
<dbReference type="EMBL" id="CAUEEQ010004435">
    <property type="protein sequence ID" value="CAJ0927351.1"/>
    <property type="molecule type" value="Genomic_DNA"/>
</dbReference>
<gene>
    <name evidence="1" type="ORF">RIMI_LOCUS3028032</name>
</gene>
<evidence type="ECO:0000313" key="1">
    <source>
        <dbReference type="EMBL" id="CAJ0927351.1"/>
    </source>
</evidence>
<keyword evidence="2" id="KW-1185">Reference proteome</keyword>
<dbReference type="Proteomes" id="UP001176940">
    <property type="component" value="Unassembled WGS sequence"/>
</dbReference>
<protein>
    <submittedName>
        <fullName evidence="1">Uncharacterized protein</fullName>
    </submittedName>
</protein>